<reference evidence="1 2" key="1">
    <citation type="submission" date="2024-02" db="EMBL/GenBank/DDBJ databases">
        <authorList>
            <person name="Chen Y."/>
            <person name="Shah S."/>
            <person name="Dougan E. K."/>
            <person name="Thang M."/>
            <person name="Chan C."/>
        </authorList>
    </citation>
    <scope>NUCLEOTIDE SEQUENCE [LARGE SCALE GENOMIC DNA]</scope>
</reference>
<evidence type="ECO:0000313" key="2">
    <source>
        <dbReference type="Proteomes" id="UP001642464"/>
    </source>
</evidence>
<feature type="non-terminal residue" evidence="1">
    <location>
        <position position="52"/>
    </location>
</feature>
<dbReference type="Proteomes" id="UP001642464">
    <property type="component" value="Unassembled WGS sequence"/>
</dbReference>
<sequence>LTLPVAFSLDVAKCKVVRRPALGSLLGESKLKLRRQTVMQAEEADPRARATA</sequence>
<feature type="non-terminal residue" evidence="1">
    <location>
        <position position="1"/>
    </location>
</feature>
<protein>
    <submittedName>
        <fullName evidence="1">Uncharacterized protein</fullName>
    </submittedName>
</protein>
<keyword evidence="2" id="KW-1185">Reference proteome</keyword>
<organism evidence="1 2">
    <name type="scientific">Durusdinium trenchii</name>
    <dbReference type="NCBI Taxonomy" id="1381693"/>
    <lineage>
        <taxon>Eukaryota</taxon>
        <taxon>Sar</taxon>
        <taxon>Alveolata</taxon>
        <taxon>Dinophyceae</taxon>
        <taxon>Suessiales</taxon>
        <taxon>Symbiodiniaceae</taxon>
        <taxon>Durusdinium</taxon>
    </lineage>
</organism>
<comment type="caution">
    <text evidence="1">The sequence shown here is derived from an EMBL/GenBank/DDBJ whole genome shotgun (WGS) entry which is preliminary data.</text>
</comment>
<gene>
    <name evidence="1" type="ORF">SCF082_LOCUS28562</name>
</gene>
<accession>A0ABP0ML25</accession>
<dbReference type="EMBL" id="CAXAMM010022525">
    <property type="protein sequence ID" value="CAK9052156.1"/>
    <property type="molecule type" value="Genomic_DNA"/>
</dbReference>
<proteinExistence type="predicted"/>
<name>A0ABP0ML25_9DINO</name>
<evidence type="ECO:0000313" key="1">
    <source>
        <dbReference type="EMBL" id="CAK9052156.1"/>
    </source>
</evidence>